<dbReference type="GO" id="GO:0051539">
    <property type="term" value="F:4 iron, 4 sulfur cluster binding"/>
    <property type="evidence" value="ECO:0007669"/>
    <property type="project" value="UniProtKB-KW"/>
</dbReference>
<evidence type="ECO:0000256" key="4">
    <source>
        <dbReference type="ARBA" id="ARBA00023014"/>
    </source>
</evidence>
<evidence type="ECO:0000259" key="6">
    <source>
        <dbReference type="PROSITE" id="PS51656"/>
    </source>
</evidence>
<keyword evidence="4" id="KW-0411">Iron-sulfur</keyword>
<dbReference type="AlphaFoldDB" id="A0A5J4L1X6"/>
<dbReference type="EMBL" id="BLAB01000001">
    <property type="protein sequence ID" value="GER92830.1"/>
    <property type="molecule type" value="Genomic_DNA"/>
</dbReference>
<sequence>MALTGVEIFKLLPKTNCKKCGHPTCLAFAMKLAQRQASLDACPDVSEEAKKILGEASAPPIRPITIGVGDKAVKMGEETVLFRHEKKFVNPCVFAVEINDSMSDEEINKMVDDVLSSEIDRVGQKLRIDAIFVNNVSNDAGRFESVVMAIASKAPAVPLIIATNNPDAAMVAVKAVADKKPLLYGANESNVEAMANIAKTYKTSLGVTAKGLDALSILTEKIKGLGVDDIVVDHGARSAKEILEANTYIRRAAIKKNFKALGYPVINFAQRDDRVLESLVATLGVTKYASIVVLGSIEKWKNLALFTLRQNIYTDPQVPMQVEQKIYKIGEPTPESPLTITTNFSLTYFIVSGEIENSKVPCRLAVMDCEGLSVLTAWAAGKFTASKIAQFIQESGIENEIKHRELIIPGYVAILSGAIEDKLPGWKVIVGPREANGIPAFLRSKVSQ</sequence>
<dbReference type="Gene3D" id="3.20.20.20">
    <property type="entry name" value="Dihydropteroate synthase-like"/>
    <property type="match status" value="1"/>
</dbReference>
<organism evidence="7">
    <name type="scientific">hot springs metagenome</name>
    <dbReference type="NCBI Taxonomy" id="433727"/>
    <lineage>
        <taxon>unclassified sequences</taxon>
        <taxon>metagenomes</taxon>
        <taxon>ecological metagenomes</taxon>
    </lineage>
</organism>
<feature type="domain" description="4Fe-4S" evidence="6">
    <location>
        <begin position="1"/>
        <end position="59"/>
    </location>
</feature>
<dbReference type="GO" id="GO:0008168">
    <property type="term" value="F:methyltransferase activity"/>
    <property type="evidence" value="ECO:0007669"/>
    <property type="project" value="InterPro"/>
</dbReference>
<dbReference type="InterPro" id="IPR007202">
    <property type="entry name" value="4Fe-4S_dom"/>
</dbReference>
<evidence type="ECO:0000256" key="3">
    <source>
        <dbReference type="ARBA" id="ARBA00023004"/>
    </source>
</evidence>
<dbReference type="InterPro" id="IPR051069">
    <property type="entry name" value="ACDS_complex_subunit"/>
</dbReference>
<dbReference type="PANTHER" id="PTHR36214">
    <property type="match status" value="1"/>
</dbReference>
<dbReference type="Gene3D" id="3.40.50.11600">
    <property type="match status" value="1"/>
</dbReference>
<dbReference type="GO" id="GO:0005506">
    <property type="term" value="F:iron ion binding"/>
    <property type="evidence" value="ECO:0007669"/>
    <property type="project" value="InterPro"/>
</dbReference>
<keyword evidence="2" id="KW-0479">Metal-binding</keyword>
<evidence type="ECO:0000256" key="1">
    <source>
        <dbReference type="ARBA" id="ARBA00022485"/>
    </source>
</evidence>
<dbReference type="NCBIfam" id="NF003195">
    <property type="entry name" value="PRK04165.1"/>
    <property type="match status" value="1"/>
</dbReference>
<evidence type="ECO:0000256" key="2">
    <source>
        <dbReference type="ARBA" id="ARBA00022723"/>
    </source>
</evidence>
<dbReference type="InterPro" id="IPR016218">
    <property type="entry name" value="AcylCoA_decarb/synth_gsu"/>
</dbReference>
<dbReference type="InterPro" id="IPR016041">
    <property type="entry name" value="Ac-CoA_synth_d_su_TIM-brl"/>
</dbReference>
<dbReference type="PANTHER" id="PTHR36214:SF3">
    <property type="entry name" value="ACETYL-COA DECARBONYLASE_SYNTHASE COMPLEX SUBUNIT GAMMA"/>
    <property type="match status" value="1"/>
</dbReference>
<gene>
    <name evidence="7" type="ORF">A45J_0558</name>
</gene>
<dbReference type="InterPro" id="IPR011005">
    <property type="entry name" value="Dihydropteroate_synth-like_sf"/>
</dbReference>
<keyword evidence="1" id="KW-0004">4Fe-4S</keyword>
<dbReference type="SUPFAM" id="SSF51717">
    <property type="entry name" value="Dihydropteroate synthetase-like"/>
    <property type="match status" value="1"/>
</dbReference>
<proteinExistence type="predicted"/>
<keyword evidence="5" id="KW-0170">Cobalt</keyword>
<dbReference type="GO" id="GO:0046356">
    <property type="term" value="P:acetyl-CoA catabolic process"/>
    <property type="evidence" value="ECO:0007669"/>
    <property type="project" value="InterPro"/>
</dbReference>
<accession>A0A5J4L1X6</accession>
<evidence type="ECO:0000313" key="7">
    <source>
        <dbReference type="EMBL" id="GER92830.1"/>
    </source>
</evidence>
<keyword evidence="3" id="KW-0408">Iron</keyword>
<name>A0A5J4L1X6_9ZZZZ</name>
<evidence type="ECO:0000256" key="5">
    <source>
        <dbReference type="ARBA" id="ARBA00023285"/>
    </source>
</evidence>
<protein>
    <submittedName>
        <fullName evidence="7">Acetyl-CoA decarbonylase/synthase complex subunit gamma</fullName>
    </submittedName>
</protein>
<dbReference type="PROSITE" id="PS51656">
    <property type="entry name" value="4FE4S"/>
    <property type="match status" value="1"/>
</dbReference>
<reference evidence="7" key="1">
    <citation type="submission" date="2019-10" db="EMBL/GenBank/DDBJ databases">
        <title>Metagenomic sequencing of thiosulfate-disproportionating enrichment culture.</title>
        <authorList>
            <person name="Umezawa K."/>
            <person name="Kojima H."/>
            <person name="Fukui M."/>
        </authorList>
    </citation>
    <scope>NUCLEOTIDE SEQUENCE</scope>
    <source>
        <strain evidence="7">45J</strain>
    </source>
</reference>
<dbReference type="Pfam" id="PF03599">
    <property type="entry name" value="CdhD"/>
    <property type="match status" value="1"/>
</dbReference>
<dbReference type="Pfam" id="PF04060">
    <property type="entry name" value="FeS"/>
    <property type="match status" value="1"/>
</dbReference>
<dbReference type="PIRSF" id="PIRSF000376">
    <property type="entry name" value="AcCoA_decarb_gamma"/>
    <property type="match status" value="1"/>
</dbReference>
<comment type="caution">
    <text evidence="7">The sequence shown here is derived from an EMBL/GenBank/DDBJ whole genome shotgun (WGS) entry which is preliminary data.</text>
</comment>